<accession>A0A0A0DDZ5</accession>
<evidence type="ECO:0000259" key="1">
    <source>
        <dbReference type="Pfam" id="PF18739"/>
    </source>
</evidence>
<name>A0A0A0DDZ5_9STRE</name>
<dbReference type="EMBL" id="JPEN01000074">
    <property type="protein sequence ID" value="KGM36891.1"/>
    <property type="molecule type" value="Genomic_DNA"/>
</dbReference>
<dbReference type="eggNOG" id="ENOG5032XV1">
    <property type="taxonomic scope" value="Bacteria"/>
</dbReference>
<reference evidence="2 3" key="1">
    <citation type="submission" date="2014-06" db="EMBL/GenBank/DDBJ databases">
        <authorList>
            <person name="Teng J.L."/>
            <person name="Huang Y."/>
            <person name="Tse H."/>
            <person name="Lau S.K."/>
            <person name="Woo P.C."/>
        </authorList>
    </citation>
    <scope>NUCLEOTIDE SEQUENCE [LARGE SCALE GENOMIC DNA]</scope>
    <source>
        <strain evidence="2 3">HKU4</strain>
    </source>
</reference>
<organism evidence="2 3">
    <name type="scientific">Streptococcus sinensis</name>
    <dbReference type="NCBI Taxonomy" id="176090"/>
    <lineage>
        <taxon>Bacteria</taxon>
        <taxon>Bacillati</taxon>
        <taxon>Bacillota</taxon>
        <taxon>Bacilli</taxon>
        <taxon>Lactobacillales</taxon>
        <taxon>Streptococcaceae</taxon>
        <taxon>Streptococcus</taxon>
    </lineage>
</organism>
<dbReference type="Pfam" id="PF18739">
    <property type="entry name" value="HEPN_Apea"/>
    <property type="match status" value="1"/>
</dbReference>
<evidence type="ECO:0000313" key="2">
    <source>
        <dbReference type="EMBL" id="KGM36891.1"/>
    </source>
</evidence>
<dbReference type="Proteomes" id="UP000030019">
    <property type="component" value="Unassembled WGS sequence"/>
</dbReference>
<comment type="caution">
    <text evidence="2">The sequence shown here is derived from an EMBL/GenBank/DDBJ whole genome shotgun (WGS) entry which is preliminary data.</text>
</comment>
<proteinExistence type="predicted"/>
<dbReference type="PATRIC" id="fig|176090.4.peg.1368"/>
<protein>
    <recommendedName>
        <fullName evidence="1">Apea-like HEPN domain-containing protein</fullName>
    </recommendedName>
</protein>
<gene>
    <name evidence="2" type="ORF">SSIN_1406</name>
</gene>
<dbReference type="InterPro" id="IPR041229">
    <property type="entry name" value="HEPN_Apea"/>
</dbReference>
<dbReference type="STRING" id="176090.SSIN_1406"/>
<feature type="domain" description="Apea-like HEPN" evidence="1">
    <location>
        <begin position="79"/>
        <end position="220"/>
    </location>
</feature>
<dbReference type="AlphaFoldDB" id="A0A0A0DDZ5"/>
<sequence>MYGKDTGRIGNYYNVIERSVLDEPETLKDNRYISQFFFSGHEGEILEEISNNRLYLRHISESFERGLTIDESSFILIMAAFEWEFRKLFPDGVPKSKDRLEVEHKANEAIDKLIENSNGKLKGIFKRIKKSAISIISLSQKLEYTFTTLKDVLDEFGDNLYKLNNETFILKDTCKRLAKQRNNFAHGNLDKEFIDNALLDVIFMRFVIYAMQLKRCGVDQTNIRKSIGQLFRQRISI</sequence>
<keyword evidence="3" id="KW-1185">Reference proteome</keyword>
<evidence type="ECO:0000313" key="3">
    <source>
        <dbReference type="Proteomes" id="UP000030019"/>
    </source>
</evidence>